<name>A0ABP0VAT8_9BRYO</name>
<evidence type="ECO:0000313" key="1">
    <source>
        <dbReference type="EMBL" id="CAK9250647.1"/>
    </source>
</evidence>
<gene>
    <name evidence="1" type="ORF">CSSPJE1EN1_LOCUS26025</name>
</gene>
<organism evidence="1 2">
    <name type="scientific">Sphagnum jensenii</name>
    <dbReference type="NCBI Taxonomy" id="128206"/>
    <lineage>
        <taxon>Eukaryota</taxon>
        <taxon>Viridiplantae</taxon>
        <taxon>Streptophyta</taxon>
        <taxon>Embryophyta</taxon>
        <taxon>Bryophyta</taxon>
        <taxon>Sphagnophytina</taxon>
        <taxon>Sphagnopsida</taxon>
        <taxon>Sphagnales</taxon>
        <taxon>Sphagnaceae</taxon>
        <taxon>Sphagnum</taxon>
    </lineage>
</organism>
<sequence>MSVTALSGQDTITINNQLLTGLADSNCVELSFPNDISNVKTGKNGNSIYGLNESGKQCEVKLRVIRNSADDQFLNGLLALQQSNFAGFALMTGQFIKKIGDGSGNITSDTYIMSGGVFTKIPEAKSNVEGETEQSVAIVQSVPFDDAKRPGIEASDDALLIHLRLIDAGFGSYEEVRKLDARVVLQALNFMKFKTDYERAYMEINK</sequence>
<proteinExistence type="predicted"/>
<reference evidence="1" key="1">
    <citation type="submission" date="2024-02" db="EMBL/GenBank/DDBJ databases">
        <authorList>
            <consortium name="ELIXIR-Norway"/>
            <consortium name="Elixir Norway"/>
        </authorList>
    </citation>
    <scope>NUCLEOTIDE SEQUENCE</scope>
</reference>
<dbReference type="EMBL" id="CAXAQS010000214">
    <property type="protein sequence ID" value="CAK9250647.1"/>
    <property type="molecule type" value="Genomic_DNA"/>
</dbReference>
<keyword evidence="2" id="KW-1185">Reference proteome</keyword>
<comment type="caution">
    <text evidence="1">The sequence shown here is derived from an EMBL/GenBank/DDBJ whole genome shotgun (WGS) entry which is preliminary data.</text>
</comment>
<dbReference type="Proteomes" id="UP001497444">
    <property type="component" value="Unassembled WGS sequence"/>
</dbReference>
<accession>A0ABP0VAT8</accession>
<evidence type="ECO:0000313" key="2">
    <source>
        <dbReference type="Proteomes" id="UP001497444"/>
    </source>
</evidence>
<protein>
    <submittedName>
        <fullName evidence="1">Uncharacterized protein</fullName>
    </submittedName>
</protein>